<dbReference type="RefSeq" id="WP_097094625.1">
    <property type="nucleotide sequence ID" value="NZ_OCMY01000001.1"/>
</dbReference>
<dbReference type="EMBL" id="OCMY01000001">
    <property type="protein sequence ID" value="SOD36300.1"/>
    <property type="molecule type" value="Genomic_DNA"/>
</dbReference>
<protein>
    <submittedName>
        <fullName evidence="2">Type VI secretion system protein ImpF</fullName>
    </submittedName>
</protein>
<evidence type="ECO:0000313" key="2">
    <source>
        <dbReference type="EMBL" id="SOD36300.1"/>
    </source>
</evidence>
<evidence type="ECO:0000313" key="3">
    <source>
        <dbReference type="Proteomes" id="UP000219271"/>
    </source>
</evidence>
<gene>
    <name evidence="2" type="ORF">SAMN06273570_0718</name>
</gene>
<reference evidence="3" key="1">
    <citation type="submission" date="2017-09" db="EMBL/GenBank/DDBJ databases">
        <authorList>
            <person name="Varghese N."/>
            <person name="Submissions S."/>
        </authorList>
    </citation>
    <scope>NUCLEOTIDE SEQUENCE [LARGE SCALE GENOMIC DNA]</scope>
    <source>
        <strain evidence="3">JKS000234</strain>
    </source>
</reference>
<dbReference type="Pfam" id="PF04965">
    <property type="entry name" value="GPW_gp25"/>
    <property type="match status" value="1"/>
</dbReference>
<dbReference type="AlphaFoldDB" id="A0A286BQ84"/>
<keyword evidence="3" id="KW-1185">Reference proteome</keyword>
<evidence type="ECO:0000259" key="1">
    <source>
        <dbReference type="Pfam" id="PF04965"/>
    </source>
</evidence>
<dbReference type="PANTHER" id="PTHR38595">
    <property type="entry name" value="CYTOPLASMIC PROTEIN-RELATED"/>
    <property type="match status" value="1"/>
</dbReference>
<sequence length="163" mass="18929">MKEKKPFLPCLLERLLDDEPKRVDEPWDKFHFDQRMMKTLILQNISEILNNANIEPQLEPAKHSEVARSVINYGVSPQVGSYTNTHNWTRLEYLIRDALIRFEPRLIPESIIVSLNGERRSPIKQGIISFNIHALVAWSPHPFDLSLGARYEVETESINLQLV</sequence>
<organism evidence="2 3">
    <name type="scientific">Candidatus Pantoea floridensis</name>
    <dbReference type="NCBI Taxonomy" id="1938870"/>
    <lineage>
        <taxon>Bacteria</taxon>
        <taxon>Pseudomonadati</taxon>
        <taxon>Pseudomonadota</taxon>
        <taxon>Gammaproteobacteria</taxon>
        <taxon>Enterobacterales</taxon>
        <taxon>Erwiniaceae</taxon>
        <taxon>Pantoea</taxon>
    </lineage>
</organism>
<dbReference type="PANTHER" id="PTHR38595:SF1">
    <property type="entry name" value="TYPE VI SECRETION SYSTEM COMPONENT TSSE1"/>
    <property type="match status" value="1"/>
</dbReference>
<dbReference type="OrthoDB" id="119583at2"/>
<feature type="domain" description="IraD/Gp25-like" evidence="1">
    <location>
        <begin position="38"/>
        <end position="140"/>
    </location>
</feature>
<proteinExistence type="predicted"/>
<dbReference type="SUPFAM" id="SSF160719">
    <property type="entry name" value="gpW/gp25-like"/>
    <property type="match status" value="1"/>
</dbReference>
<dbReference type="Proteomes" id="UP000219271">
    <property type="component" value="Unassembled WGS sequence"/>
</dbReference>
<name>A0A286BQ84_9GAMM</name>
<dbReference type="InterPro" id="IPR007048">
    <property type="entry name" value="IraD/Gp25-like"/>
</dbReference>
<accession>A0A286BQ84</accession>
<dbReference type="InterPro" id="IPR053176">
    <property type="entry name" value="T6SS_TssE1-like"/>
</dbReference>